<name>A0ABT2BDM2_9BURK</name>
<feature type="transmembrane region" description="Helical" evidence="7">
    <location>
        <begin position="241"/>
        <end position="259"/>
    </location>
</feature>
<feature type="transmembrane region" description="Helical" evidence="7">
    <location>
        <begin position="186"/>
        <end position="204"/>
    </location>
</feature>
<keyword evidence="9" id="KW-1185">Reference proteome</keyword>
<feature type="transmembrane region" description="Helical" evidence="7">
    <location>
        <begin position="308"/>
        <end position="325"/>
    </location>
</feature>
<dbReference type="EMBL" id="JANUGV010000001">
    <property type="protein sequence ID" value="MCS0606614.1"/>
    <property type="molecule type" value="Genomic_DNA"/>
</dbReference>
<evidence type="ECO:0000256" key="1">
    <source>
        <dbReference type="ARBA" id="ARBA00004651"/>
    </source>
</evidence>
<evidence type="ECO:0000256" key="5">
    <source>
        <dbReference type="ARBA" id="ARBA00022989"/>
    </source>
</evidence>
<keyword evidence="2" id="KW-1003">Cell membrane</keyword>
<evidence type="ECO:0000256" key="4">
    <source>
        <dbReference type="ARBA" id="ARBA00022692"/>
    </source>
</evidence>
<evidence type="ECO:0000256" key="3">
    <source>
        <dbReference type="ARBA" id="ARBA00022679"/>
    </source>
</evidence>
<dbReference type="InterPro" id="IPR000715">
    <property type="entry name" value="Glycosyl_transferase_4"/>
</dbReference>
<proteinExistence type="predicted"/>
<comment type="caution">
    <text evidence="8">The sequence shown here is derived from an EMBL/GenBank/DDBJ whole genome shotgun (WGS) entry which is preliminary data.</text>
</comment>
<dbReference type="RefSeq" id="WP_258854422.1">
    <property type="nucleotide sequence ID" value="NZ_JANUGV010000001.1"/>
</dbReference>
<dbReference type="PANTHER" id="PTHR22926">
    <property type="entry name" value="PHOSPHO-N-ACETYLMURAMOYL-PENTAPEPTIDE-TRANSFERASE"/>
    <property type="match status" value="1"/>
</dbReference>
<evidence type="ECO:0000256" key="2">
    <source>
        <dbReference type="ARBA" id="ARBA00022475"/>
    </source>
</evidence>
<keyword evidence="5 7" id="KW-1133">Transmembrane helix</keyword>
<sequence length="366" mass="40593">MFSFLVSFVASALLTLLVVKHTRLHGPALDNDFGGVQKVHTHTVARIGGLPIFLAVAISAAISVSRVPALSQWMFALLSCSLIAFVGGIAEDYTGTVRPSRRLLLTMAASLLGYLLLDARIGRIDLPFGSFVLHSAWIMLPLTVLAVAGIANAINIIDGFNGLASVVTIFMLVSLAYVAMQVGDMFVVVAALMVAGATAGFLIWNYPVGLIFLGDGGAYFIGFMLGELALLLVMRNPQVSTWYAALLLIYPAFETVFSAYRRMFVRGKSPAMPDGIHLHSLIFRRIVQWTVGPREARALMKRNARTSPYLWLFSLMAVIPATVFWRNTTMLIIFCLLFIISYVWLYARIVRFKSPRWLIWHKKDWQ</sequence>
<keyword evidence="6 7" id="KW-0472">Membrane</keyword>
<dbReference type="PANTHER" id="PTHR22926:SF3">
    <property type="entry name" value="UNDECAPRENYL-PHOSPHATE ALPHA-N-ACETYLGLUCOSAMINYL 1-PHOSPHATE TRANSFERASE"/>
    <property type="match status" value="1"/>
</dbReference>
<feature type="transmembrane region" description="Helical" evidence="7">
    <location>
        <begin position="131"/>
        <end position="154"/>
    </location>
</feature>
<reference evidence="8 9" key="1">
    <citation type="submission" date="2022-08" db="EMBL/GenBank/DDBJ databases">
        <title>Reclassification of Massilia species as members of the genera Telluria, Duganella, Pseudoduganella, Mokoshia gen. nov. and Zemynaea gen. nov. using orthogonal and non-orthogonal genome-based approaches.</title>
        <authorList>
            <person name="Bowman J.P."/>
        </authorList>
    </citation>
    <scope>NUCLEOTIDE SEQUENCE [LARGE SCALE GENOMIC DNA]</scope>
    <source>
        <strain evidence="8 9">JCM 31607</strain>
    </source>
</reference>
<gene>
    <name evidence="8" type="ORF">NX773_00355</name>
</gene>
<dbReference type="Proteomes" id="UP001205861">
    <property type="component" value="Unassembled WGS sequence"/>
</dbReference>
<protein>
    <submittedName>
        <fullName evidence="8">Glycosyltransferase</fullName>
    </submittedName>
</protein>
<keyword evidence="3" id="KW-0808">Transferase</keyword>
<feature type="transmembrane region" description="Helical" evidence="7">
    <location>
        <begin position="331"/>
        <end position="347"/>
    </location>
</feature>
<feature type="transmembrane region" description="Helical" evidence="7">
    <location>
        <begin position="216"/>
        <end position="234"/>
    </location>
</feature>
<accession>A0ABT2BDM2</accession>
<evidence type="ECO:0000256" key="6">
    <source>
        <dbReference type="ARBA" id="ARBA00023136"/>
    </source>
</evidence>
<dbReference type="CDD" id="cd06912">
    <property type="entry name" value="GT_MraY_like"/>
    <property type="match status" value="1"/>
</dbReference>
<feature type="transmembrane region" description="Helical" evidence="7">
    <location>
        <begin position="160"/>
        <end position="179"/>
    </location>
</feature>
<feature type="transmembrane region" description="Helical" evidence="7">
    <location>
        <begin position="73"/>
        <end position="90"/>
    </location>
</feature>
<evidence type="ECO:0000313" key="9">
    <source>
        <dbReference type="Proteomes" id="UP001205861"/>
    </source>
</evidence>
<feature type="transmembrane region" description="Helical" evidence="7">
    <location>
        <begin position="102"/>
        <end position="119"/>
    </location>
</feature>
<organism evidence="8 9">
    <name type="scientific">Massilia solisilvae</name>
    <dbReference type="NCBI Taxonomy" id="1811225"/>
    <lineage>
        <taxon>Bacteria</taxon>
        <taxon>Pseudomonadati</taxon>
        <taxon>Pseudomonadota</taxon>
        <taxon>Betaproteobacteria</taxon>
        <taxon>Burkholderiales</taxon>
        <taxon>Oxalobacteraceae</taxon>
        <taxon>Telluria group</taxon>
        <taxon>Massilia</taxon>
    </lineage>
</organism>
<comment type="subcellular location">
    <subcellularLocation>
        <location evidence="1">Cell membrane</location>
        <topology evidence="1">Multi-pass membrane protein</topology>
    </subcellularLocation>
</comment>
<dbReference type="Pfam" id="PF00953">
    <property type="entry name" value="Glycos_transf_4"/>
    <property type="match status" value="1"/>
</dbReference>
<keyword evidence="4 7" id="KW-0812">Transmembrane</keyword>
<evidence type="ECO:0000256" key="7">
    <source>
        <dbReference type="SAM" id="Phobius"/>
    </source>
</evidence>
<evidence type="ECO:0000313" key="8">
    <source>
        <dbReference type="EMBL" id="MCS0606614.1"/>
    </source>
</evidence>
<feature type="transmembrane region" description="Helical" evidence="7">
    <location>
        <begin position="44"/>
        <end position="64"/>
    </location>
</feature>